<evidence type="ECO:0000256" key="2">
    <source>
        <dbReference type="ARBA" id="ARBA00023015"/>
    </source>
</evidence>
<dbReference type="SUPFAM" id="SSF53850">
    <property type="entry name" value="Periplasmic binding protein-like II"/>
    <property type="match status" value="1"/>
</dbReference>
<dbReference type="InterPro" id="IPR036388">
    <property type="entry name" value="WH-like_DNA-bd_sf"/>
</dbReference>
<dbReference type="Gene3D" id="3.40.190.10">
    <property type="entry name" value="Periplasmic binding protein-like II"/>
    <property type="match status" value="2"/>
</dbReference>
<dbReference type="InterPro" id="IPR036390">
    <property type="entry name" value="WH_DNA-bd_sf"/>
</dbReference>
<dbReference type="SUPFAM" id="SSF46785">
    <property type="entry name" value="Winged helix' DNA-binding domain"/>
    <property type="match status" value="1"/>
</dbReference>
<accession>A0ABW4KT70</accession>
<organism evidence="6 7">
    <name type="scientific">Ottowia flava</name>
    <dbReference type="NCBI Taxonomy" id="2675430"/>
    <lineage>
        <taxon>Bacteria</taxon>
        <taxon>Pseudomonadati</taxon>
        <taxon>Pseudomonadota</taxon>
        <taxon>Betaproteobacteria</taxon>
        <taxon>Burkholderiales</taxon>
        <taxon>Comamonadaceae</taxon>
        <taxon>Ottowia</taxon>
    </lineage>
</organism>
<dbReference type="InterPro" id="IPR005119">
    <property type="entry name" value="LysR_subst-bd"/>
</dbReference>
<keyword evidence="7" id="KW-1185">Reference proteome</keyword>
<keyword evidence="4" id="KW-0804">Transcription</keyword>
<comment type="similarity">
    <text evidence="1">Belongs to the LysR transcriptional regulatory family.</text>
</comment>
<evidence type="ECO:0000256" key="1">
    <source>
        <dbReference type="ARBA" id="ARBA00009437"/>
    </source>
</evidence>
<reference evidence="7" key="1">
    <citation type="journal article" date="2019" name="Int. J. Syst. Evol. Microbiol.">
        <title>The Global Catalogue of Microorganisms (GCM) 10K type strain sequencing project: providing services to taxonomists for standard genome sequencing and annotation.</title>
        <authorList>
            <consortium name="The Broad Institute Genomics Platform"/>
            <consortium name="The Broad Institute Genome Sequencing Center for Infectious Disease"/>
            <person name="Wu L."/>
            <person name="Ma J."/>
        </authorList>
    </citation>
    <scope>NUCLEOTIDE SEQUENCE [LARGE SCALE GENOMIC DNA]</scope>
    <source>
        <strain evidence="7">LMG 29247</strain>
    </source>
</reference>
<keyword evidence="3" id="KW-0238">DNA-binding</keyword>
<dbReference type="Pfam" id="PF00126">
    <property type="entry name" value="HTH_1"/>
    <property type="match status" value="1"/>
</dbReference>
<dbReference type="PROSITE" id="PS50931">
    <property type="entry name" value="HTH_LYSR"/>
    <property type="match status" value="1"/>
</dbReference>
<evidence type="ECO:0000256" key="3">
    <source>
        <dbReference type="ARBA" id="ARBA00023125"/>
    </source>
</evidence>
<dbReference type="Gene3D" id="1.10.10.10">
    <property type="entry name" value="Winged helix-like DNA-binding domain superfamily/Winged helix DNA-binding domain"/>
    <property type="match status" value="1"/>
</dbReference>
<protein>
    <submittedName>
        <fullName evidence="6">LysR substrate-binding domain-containing protein</fullName>
    </submittedName>
</protein>
<proteinExistence type="inferred from homology"/>
<dbReference type="InterPro" id="IPR058163">
    <property type="entry name" value="LysR-type_TF_proteobact-type"/>
</dbReference>
<sequence>MLHSQTHLRTRPVQAGYLRAFEAVARHLNFRIAAEEMALTQSAVSRQIQSLEDEVGVPLFLRHTRAVELTAAGMQLLQAVAHALPRIDGAVRHIRQSAGRKQVAVTTFASFASMWLIPRLEWFQREFPDIDIRVDASDTAFDLDVADVDLAIRYAPADRMPPGARRLFGESVTPMVSPWLLKSGAPLKVPADVLNFTLIEAADAFTPHLEWLTWRRWLDSHGLERAQPKRWLSFNYAYQMTQAALSGQGIVLARPPLVAEALARGELVEPFTGMRMRSPMAYWVMTAQRSAQRPEVAAFADWLSAQAVATRDVIGEGLDPDERDDLD</sequence>
<name>A0ABW4KT70_9BURK</name>
<evidence type="ECO:0000256" key="4">
    <source>
        <dbReference type="ARBA" id="ARBA00023163"/>
    </source>
</evidence>
<dbReference type="PANTHER" id="PTHR30537:SF26">
    <property type="entry name" value="GLYCINE CLEAVAGE SYSTEM TRANSCRIPTIONAL ACTIVATOR"/>
    <property type="match status" value="1"/>
</dbReference>
<comment type="caution">
    <text evidence="6">The sequence shown here is derived from an EMBL/GenBank/DDBJ whole genome shotgun (WGS) entry which is preliminary data.</text>
</comment>
<evidence type="ECO:0000313" key="7">
    <source>
        <dbReference type="Proteomes" id="UP001597304"/>
    </source>
</evidence>
<feature type="domain" description="HTH lysR-type" evidence="5">
    <location>
        <begin position="18"/>
        <end position="70"/>
    </location>
</feature>
<gene>
    <name evidence="6" type="ORF">ACFSF0_05435</name>
</gene>
<dbReference type="Proteomes" id="UP001597304">
    <property type="component" value="Unassembled WGS sequence"/>
</dbReference>
<dbReference type="InterPro" id="IPR000847">
    <property type="entry name" value="LysR_HTH_N"/>
</dbReference>
<dbReference type="Pfam" id="PF03466">
    <property type="entry name" value="LysR_substrate"/>
    <property type="match status" value="1"/>
</dbReference>
<dbReference type="CDD" id="cd08432">
    <property type="entry name" value="PBP2_GcdR_TrpI_HvrB_AmpR_like"/>
    <property type="match status" value="1"/>
</dbReference>
<dbReference type="RefSeq" id="WP_147911810.1">
    <property type="nucleotide sequence ID" value="NZ_JBHUEJ010000015.1"/>
</dbReference>
<dbReference type="PANTHER" id="PTHR30537">
    <property type="entry name" value="HTH-TYPE TRANSCRIPTIONAL REGULATOR"/>
    <property type="match status" value="1"/>
</dbReference>
<evidence type="ECO:0000313" key="6">
    <source>
        <dbReference type="EMBL" id="MFD1710036.1"/>
    </source>
</evidence>
<dbReference type="EMBL" id="JBHUEJ010000015">
    <property type="protein sequence ID" value="MFD1710036.1"/>
    <property type="molecule type" value="Genomic_DNA"/>
</dbReference>
<keyword evidence="2" id="KW-0805">Transcription regulation</keyword>
<evidence type="ECO:0000259" key="5">
    <source>
        <dbReference type="PROSITE" id="PS50931"/>
    </source>
</evidence>
<dbReference type="PRINTS" id="PR00039">
    <property type="entry name" value="HTHLYSR"/>
</dbReference>